<dbReference type="GeneID" id="87960325"/>
<protein>
    <submittedName>
        <fullName evidence="2">Uncharacterized protein</fullName>
    </submittedName>
</protein>
<dbReference type="RefSeq" id="XP_062802393.1">
    <property type="nucleotide sequence ID" value="XM_062939862.1"/>
</dbReference>
<keyword evidence="3" id="KW-1185">Reference proteome</keyword>
<name>A0ABR0IGG5_9PEZI</name>
<feature type="compositionally biased region" description="Basic and acidic residues" evidence="1">
    <location>
        <begin position="240"/>
        <end position="249"/>
    </location>
</feature>
<reference evidence="2 3" key="1">
    <citation type="journal article" date="2023" name="bioRxiv">
        <title>High-quality genome assemblies of four members of thePodospora anserinaspecies complex.</title>
        <authorList>
            <person name="Ament-Velasquez S.L."/>
            <person name="Vogan A.A."/>
            <person name="Wallerman O."/>
            <person name="Hartmann F."/>
            <person name="Gautier V."/>
            <person name="Silar P."/>
            <person name="Giraud T."/>
            <person name="Johannesson H."/>
        </authorList>
    </citation>
    <scope>NUCLEOTIDE SEQUENCE [LARGE SCALE GENOMIC DNA]</scope>
    <source>
        <strain evidence="2 3">CBS 124.78</strain>
    </source>
</reference>
<dbReference type="Proteomes" id="UP001323617">
    <property type="component" value="Unassembled WGS sequence"/>
</dbReference>
<feature type="region of interest" description="Disordered" evidence="1">
    <location>
        <begin position="226"/>
        <end position="249"/>
    </location>
</feature>
<proteinExistence type="predicted"/>
<evidence type="ECO:0000313" key="3">
    <source>
        <dbReference type="Proteomes" id="UP001323617"/>
    </source>
</evidence>
<evidence type="ECO:0000313" key="2">
    <source>
        <dbReference type="EMBL" id="KAK4678923.1"/>
    </source>
</evidence>
<evidence type="ECO:0000256" key="1">
    <source>
        <dbReference type="SAM" id="MobiDB-lite"/>
    </source>
</evidence>
<comment type="caution">
    <text evidence="2">The sequence shown here is derived from an EMBL/GenBank/DDBJ whole genome shotgun (WGS) entry which is preliminary data.</text>
</comment>
<gene>
    <name evidence="2" type="ORF">QC764_000970</name>
</gene>
<accession>A0ABR0IGG5</accession>
<dbReference type="EMBL" id="JAFFHC010000002">
    <property type="protein sequence ID" value="KAK4678923.1"/>
    <property type="molecule type" value="Genomic_DNA"/>
</dbReference>
<organism evidence="2 3">
    <name type="scientific">Podospora pseudoanserina</name>
    <dbReference type="NCBI Taxonomy" id="2609844"/>
    <lineage>
        <taxon>Eukaryota</taxon>
        <taxon>Fungi</taxon>
        <taxon>Dikarya</taxon>
        <taxon>Ascomycota</taxon>
        <taxon>Pezizomycotina</taxon>
        <taxon>Sordariomycetes</taxon>
        <taxon>Sordariomycetidae</taxon>
        <taxon>Sordariales</taxon>
        <taxon>Podosporaceae</taxon>
        <taxon>Podospora</taxon>
    </lineage>
</organism>
<sequence>MTSDSLGAQNPAHPFHHAARAWMGWDMTWGQWARTASRSGRSGCGWAGPSSSLFKVFNILAEKTLTCPKFQISQHLQLSFPLPFQLLHVRVGAATTPHHFSSPASSGLETALFPLLSFWLPHAHVLSALYFWNTRTSGRSNKFISSNRVTPQASNRTRTSSSRNHQFLDLWRVISDQQPPLAEPSKSRICMPLCHLPSGPSSVPVEPRDVAVKTASRPIGNLREGRFRIKGRPSPPPVPDVDKTTSKENHEKKMCGTSISYACSTTLISKSITCSCDTIKAYGKSTLFCGTCSNPRCRELRGEVAQASTQVSSSA</sequence>